<name>A0A239X3V8_9FLAO</name>
<keyword evidence="2" id="KW-1185">Reference proteome</keyword>
<gene>
    <name evidence="1" type="ORF">SAMEA4412677_00922</name>
</gene>
<proteinExistence type="predicted"/>
<accession>A0A239X3V8</accession>
<evidence type="ECO:0000313" key="2">
    <source>
        <dbReference type="Proteomes" id="UP000215196"/>
    </source>
</evidence>
<reference evidence="1 2" key="1">
    <citation type="submission" date="2017-06" db="EMBL/GenBank/DDBJ databases">
        <authorList>
            <consortium name="Pathogen Informatics"/>
        </authorList>
    </citation>
    <scope>NUCLEOTIDE SEQUENCE [LARGE SCALE GENOMIC DNA]</scope>
    <source>
        <strain evidence="1 2">NCTC13490</strain>
    </source>
</reference>
<dbReference type="EMBL" id="LT906465">
    <property type="protein sequence ID" value="SNV41441.1"/>
    <property type="molecule type" value="Genomic_DNA"/>
</dbReference>
<dbReference type="AlphaFoldDB" id="A0A239X3V8"/>
<evidence type="ECO:0000313" key="1">
    <source>
        <dbReference type="EMBL" id="SNV41441.1"/>
    </source>
</evidence>
<dbReference type="Proteomes" id="UP000215196">
    <property type="component" value="Chromosome 1"/>
</dbReference>
<sequence>MGFLDFLKSGTLSGTVQHFVLTYYQMCEMFRRGGETDFVPQEIFVGILYSRNVAARQIGNSRLYDRVNINDLTDYVEEDFALFIMFVLMLDTAAHRNAFRLDPVDYYNKVNKYLLRYGYNNATNRNFLKVNSLPNFFYQMVGPV</sequence>
<protein>
    <submittedName>
        <fullName evidence="1">Uncharacterized protein</fullName>
    </submittedName>
</protein>
<organism evidence="1 2">
    <name type="scientific">Chryseobacterium taklimakanense</name>
    <dbReference type="NCBI Taxonomy" id="536441"/>
    <lineage>
        <taxon>Bacteria</taxon>
        <taxon>Pseudomonadati</taxon>
        <taxon>Bacteroidota</taxon>
        <taxon>Flavobacteriia</taxon>
        <taxon>Flavobacteriales</taxon>
        <taxon>Weeksellaceae</taxon>
        <taxon>Chryseobacterium group</taxon>
        <taxon>Chryseobacterium</taxon>
    </lineage>
</organism>
<dbReference type="RefSeq" id="WP_095070835.1">
    <property type="nucleotide sequence ID" value="NZ_LT906465.1"/>
</dbReference>
<dbReference type="KEGG" id="ctak:4412677_00922"/>